<organism evidence="1 2">
    <name type="scientific">Ancylostoma ceylanicum</name>
    <dbReference type="NCBI Taxonomy" id="53326"/>
    <lineage>
        <taxon>Eukaryota</taxon>
        <taxon>Metazoa</taxon>
        <taxon>Ecdysozoa</taxon>
        <taxon>Nematoda</taxon>
        <taxon>Chromadorea</taxon>
        <taxon>Rhabditida</taxon>
        <taxon>Rhabditina</taxon>
        <taxon>Rhabditomorpha</taxon>
        <taxon>Strongyloidea</taxon>
        <taxon>Ancylostomatidae</taxon>
        <taxon>Ancylostomatinae</taxon>
        <taxon>Ancylostoma</taxon>
    </lineage>
</organism>
<evidence type="ECO:0000313" key="1">
    <source>
        <dbReference type="EMBL" id="EYC23089.1"/>
    </source>
</evidence>
<sequence length="105" mass="12223">MDENAWSIGEPNASPEHAVDKAINRWWTEHQRNGINNKLHYHIYLHNKPTGTFSWIKGMVKMARIMQPAPHFRLGDVKVHMENPLTRCKRSTLKDDLWCRSGSMG</sequence>
<dbReference type="Proteomes" id="UP000024635">
    <property type="component" value="Unassembled WGS sequence"/>
</dbReference>
<dbReference type="EMBL" id="JARK01001352">
    <property type="protein sequence ID" value="EYC23089.1"/>
    <property type="molecule type" value="Genomic_DNA"/>
</dbReference>
<evidence type="ECO:0000313" key="2">
    <source>
        <dbReference type="Proteomes" id="UP000024635"/>
    </source>
</evidence>
<accession>A0A016V621</accession>
<reference evidence="2" key="1">
    <citation type="journal article" date="2015" name="Nat. Genet.">
        <title>The genome and transcriptome of the zoonotic hookworm Ancylostoma ceylanicum identify infection-specific gene families.</title>
        <authorList>
            <person name="Schwarz E.M."/>
            <person name="Hu Y."/>
            <person name="Antoshechkin I."/>
            <person name="Miller M.M."/>
            <person name="Sternberg P.W."/>
            <person name="Aroian R.V."/>
        </authorList>
    </citation>
    <scope>NUCLEOTIDE SEQUENCE</scope>
    <source>
        <strain evidence="2">HY135</strain>
    </source>
</reference>
<proteinExistence type="predicted"/>
<dbReference type="AlphaFoldDB" id="A0A016V621"/>
<keyword evidence="2" id="KW-1185">Reference proteome</keyword>
<dbReference type="OrthoDB" id="5804030at2759"/>
<protein>
    <submittedName>
        <fullName evidence="1">Uncharacterized protein</fullName>
    </submittedName>
</protein>
<gene>
    <name evidence="1" type="primary">Acey_s0016.g3117</name>
    <name evidence="1" type="ORF">Y032_0016g3117</name>
</gene>
<name>A0A016V621_9BILA</name>
<comment type="caution">
    <text evidence="1">The sequence shown here is derived from an EMBL/GenBank/DDBJ whole genome shotgun (WGS) entry which is preliminary data.</text>
</comment>